<dbReference type="PROSITE" id="PS51186">
    <property type="entry name" value="GNAT"/>
    <property type="match status" value="1"/>
</dbReference>
<dbReference type="RefSeq" id="WP_264432035.1">
    <property type="nucleotide sequence ID" value="NZ_CP081495.1"/>
</dbReference>
<dbReference type="Pfam" id="PF00583">
    <property type="entry name" value="Acetyltransf_1"/>
    <property type="match status" value="1"/>
</dbReference>
<name>A0ABY6LVL5_9FLAO</name>
<dbReference type="InterPro" id="IPR000182">
    <property type="entry name" value="GNAT_dom"/>
</dbReference>
<evidence type="ECO:0000313" key="2">
    <source>
        <dbReference type="EMBL" id="UYW00365.1"/>
    </source>
</evidence>
<dbReference type="Proteomes" id="UP001163328">
    <property type="component" value="Chromosome"/>
</dbReference>
<dbReference type="Gene3D" id="3.40.630.30">
    <property type="match status" value="1"/>
</dbReference>
<protein>
    <submittedName>
        <fullName evidence="2">GNAT family N-acetyltransferase</fullName>
    </submittedName>
</protein>
<dbReference type="EMBL" id="CP081495">
    <property type="protein sequence ID" value="UYW00365.1"/>
    <property type="molecule type" value="Genomic_DNA"/>
</dbReference>
<evidence type="ECO:0000259" key="1">
    <source>
        <dbReference type="PROSITE" id="PS51186"/>
    </source>
</evidence>
<organism evidence="2 3">
    <name type="scientific">Flavobacterium agricola</name>
    <dbReference type="NCBI Taxonomy" id="2870839"/>
    <lineage>
        <taxon>Bacteria</taxon>
        <taxon>Pseudomonadati</taxon>
        <taxon>Bacteroidota</taxon>
        <taxon>Flavobacteriia</taxon>
        <taxon>Flavobacteriales</taxon>
        <taxon>Flavobacteriaceae</taxon>
        <taxon>Flavobacterium</taxon>
    </lineage>
</organism>
<sequence>MHLDYTLTLAQPNQDEAVWAILQQGIAKRKQEGSTQWQDGYPNLDVVRTDIAQAEGYVVTNTEGTVVAYQVLSARPEPAYEALPTGWLTQNQPYLVIHRMAVTQTPKIKGLATWMLQQAERIATEKGIKSIKVDTNFDNAPMLALFKKLGYTYVGEVYFRGSARMAFEKIL</sequence>
<accession>A0ABY6LVL5</accession>
<evidence type="ECO:0000313" key="3">
    <source>
        <dbReference type="Proteomes" id="UP001163328"/>
    </source>
</evidence>
<keyword evidence="3" id="KW-1185">Reference proteome</keyword>
<dbReference type="InterPro" id="IPR016181">
    <property type="entry name" value="Acyl_CoA_acyltransferase"/>
</dbReference>
<proteinExistence type="predicted"/>
<reference evidence="2" key="1">
    <citation type="submission" date="2021-08" db="EMBL/GenBank/DDBJ databases">
        <title>Flavobacterium sp. strain CC-SYL302.</title>
        <authorList>
            <person name="Lin S.-Y."/>
            <person name="Lee T.-H."/>
            <person name="Young C.-C."/>
        </authorList>
    </citation>
    <scope>NUCLEOTIDE SEQUENCE</scope>
    <source>
        <strain evidence="2">CC-SYL302</strain>
    </source>
</reference>
<dbReference type="SUPFAM" id="SSF55729">
    <property type="entry name" value="Acyl-CoA N-acyltransferases (Nat)"/>
    <property type="match status" value="1"/>
</dbReference>
<gene>
    <name evidence="2" type="ORF">K5I29_07235</name>
</gene>
<feature type="domain" description="N-acetyltransferase" evidence="1">
    <location>
        <begin position="5"/>
        <end position="171"/>
    </location>
</feature>